<evidence type="ECO:0000256" key="1">
    <source>
        <dbReference type="ARBA" id="ARBA00004167"/>
    </source>
</evidence>
<dbReference type="GO" id="GO:0005886">
    <property type="term" value="C:plasma membrane"/>
    <property type="evidence" value="ECO:0007669"/>
    <property type="project" value="InterPro"/>
</dbReference>
<keyword evidence="3 5" id="KW-1133">Transmembrane helix</keyword>
<evidence type="ECO:0000256" key="5">
    <source>
        <dbReference type="SAM" id="Phobius"/>
    </source>
</evidence>
<dbReference type="InterPro" id="IPR007452">
    <property type="entry name" value="TamB_C"/>
</dbReference>
<proteinExistence type="predicted"/>
<dbReference type="GO" id="GO:0009306">
    <property type="term" value="P:protein secretion"/>
    <property type="evidence" value="ECO:0007669"/>
    <property type="project" value="InterPro"/>
</dbReference>
<keyword evidence="4 5" id="KW-0472">Membrane</keyword>
<evidence type="ECO:0000313" key="7">
    <source>
        <dbReference type="EMBL" id="WMN07862.1"/>
    </source>
</evidence>
<feature type="transmembrane region" description="Helical" evidence="5">
    <location>
        <begin position="7"/>
        <end position="26"/>
    </location>
</feature>
<dbReference type="Pfam" id="PF04357">
    <property type="entry name" value="TamB"/>
    <property type="match status" value="1"/>
</dbReference>
<dbReference type="EMBL" id="CP129970">
    <property type="protein sequence ID" value="WMN07862.1"/>
    <property type="molecule type" value="Genomic_DNA"/>
</dbReference>
<name>A0AA51N818_9BACT</name>
<protein>
    <submittedName>
        <fullName evidence="7">Translocation/assembly module TamB domain-containing protein</fullName>
    </submittedName>
</protein>
<dbReference type="RefSeq" id="WP_308358149.1">
    <property type="nucleotide sequence ID" value="NZ_CP129970.2"/>
</dbReference>
<evidence type="ECO:0000313" key="8">
    <source>
        <dbReference type="Proteomes" id="UP001244443"/>
    </source>
</evidence>
<comment type="subcellular location">
    <subcellularLocation>
        <location evidence="1">Membrane</location>
        <topology evidence="1">Single-pass membrane protein</topology>
    </subcellularLocation>
</comment>
<sequence>MKRTAKIISYIVASIVLLFVVFIFSLRIPSVQQKITNYATNYVSDKTHTKFEINKLYITFLGAAQIEGIYAEDQRNDTLLYAKSILVDLAWKPLIDGNIYVKSLELDGITARVYNQLPDSSFNYQFIIEAFSSEQNTKQNEKSENTSPTSIIVDNITLNNIDLGYKNIAVGLKTYLKLKKLKLAFSDFNLDSMEFNVDNFAITGLNGGYSQVKPFSESVNDTSEVILPKIKLSTLNFRDINLRYNTIFDSLNINSFINFIKLENAQLNLKTNSLSIGSFDNQIDHFHMTLAQTNDSSSSEKNKAPSKFEFPDYQFQFDKFNFNLADLIIKSFPNSQPSPYFNPDYLAYQNIGFHIDEGRYKPNNINISSFQFNAKDQDQFQLKTLSGGIILDNNTISISDINLETNHSILQSNLKVKYNSIDSLIKGSFHKTDFNLKVQLPTSLNIRDAYYFSPDLAKDSTIIALSKSPIKIYGGIKGNENSLDVEQLHLLYGKESSLSIKSEINNWQNVENLSASIQNLNLNTSISDFNDLIPIKYPDHYPKKVELNAKGNYKNGIISTDLIALLDKKSSIDIKGNYNTNSPSDYKAQIKLSKLELGKWLQDTVKFNTADIDLKIEGEGLIPKDMNTNLIMAINNFSYLSNQMESISLNASLIKNEFILNTDYSDAIADLSFKTTGYIDTVKQKLNINADIKKLDLFAFGIADSAVFAATKTDINIELDSAYQLIKGNLTDTKITSTNQSYSFPPVLFEAYNSTINSYAYLSLDESFIDIKLNHSFQELSNYNLEASKLQKAKIFEVDNTENPMDLSFNLNLKDNQSISSLLPADVNFKPVVGKGKYNSENELIDFNLSIEKFHYGNIDLDSLSIKLDNSADEFHINTNFKRINSGDISIFPTQLSTDITPEKAFFNLFLQDELADSLFSVNAVALRKSDSLFWSIKNENLILNAEKWEIHPENEIYFDASSVKIQNLIFERNKQYFELKTTINNAITSLNLDFENFRIENIFAIINAEESPVNGILDGDIRLNNLKDLNSFTSDLKIDSLKIYNNAVGVLNVNAQQNKENRYQFNVNSVGEVSLRSEGWLDLNDELPTFDIKLDMDSVSLPFLASFSEGLIRETSGNLIGKFNIKGNTEKFDYSGNLKFESASLFFPYLNMAYELPDEEINLKNEKIVLNNFTILDQQKNKLVLNGRFTTKNIFNPAFDLKLKAENFQLLNTTQKESDLFYGQAFFNADLNWVGSLNQSKLQANIGLNEKTDLVYIIPESEIDIIEQKGIVRFKKAYQASDTLKSESEELSRNSDIEGLDINAFITTDKNAKFKVIVDQQRGDYLTVSGDTDLNFSMRKNGAISLNGNVEVDNGYYQLSLYDLVKRRFDIESGSRISWSGDPYEASLDLTAIYKTETAVNTLMEDQISSASSQIKTQYKQRLPFLVQLFVDGNLTKPEISFGLDMPQNSKGALGGNVYQQIQFINADENRLNKQVFSLLVLNQFFPTGSSSNGTNSEAIARSSASQILSNQLNKLSNQYVKGVNLNLDLNSYEDYQSGTAQDRTQLDLSLSKNLFNNRFRVEVGSQVDLEGQQRTNQQATDIIGNILVEYLLTEDGRYRLKGYRKNEFEGLIEGKVTITGISIQFSKEFEKFNELWQSNSEEDN</sequence>
<dbReference type="PANTHER" id="PTHR30441:SF8">
    <property type="entry name" value="DUF748 DOMAIN-CONTAINING PROTEIN"/>
    <property type="match status" value="1"/>
</dbReference>
<dbReference type="PANTHER" id="PTHR30441">
    <property type="entry name" value="DUF748 DOMAIN-CONTAINING PROTEIN"/>
    <property type="match status" value="1"/>
</dbReference>
<gene>
    <name evidence="7" type="ORF">QYS48_30125</name>
</gene>
<evidence type="ECO:0000256" key="2">
    <source>
        <dbReference type="ARBA" id="ARBA00022692"/>
    </source>
</evidence>
<keyword evidence="8" id="KW-1185">Reference proteome</keyword>
<keyword evidence="2 5" id="KW-0812">Transmembrane</keyword>
<accession>A0AA51N818</accession>
<feature type="domain" description="Translocation and assembly module TamB C-terminal" evidence="6">
    <location>
        <begin position="1174"/>
        <end position="1631"/>
    </location>
</feature>
<dbReference type="InterPro" id="IPR052894">
    <property type="entry name" value="AsmA-related"/>
</dbReference>
<dbReference type="Proteomes" id="UP001244443">
    <property type="component" value="Chromosome"/>
</dbReference>
<evidence type="ECO:0000259" key="6">
    <source>
        <dbReference type="Pfam" id="PF04357"/>
    </source>
</evidence>
<reference evidence="7" key="1">
    <citation type="submission" date="2023-08" db="EMBL/GenBank/DDBJ databases">
        <title>Comparative genomics and taxonomic characterization of three novel marine species of genus Marivirga.</title>
        <authorList>
            <person name="Muhammad N."/>
            <person name="Kim S.-G."/>
        </authorList>
    </citation>
    <scope>NUCLEOTIDE SEQUENCE [LARGE SCALE GENOMIC DNA]</scope>
    <source>
        <strain evidence="7">ABR2-2</strain>
    </source>
</reference>
<evidence type="ECO:0000256" key="4">
    <source>
        <dbReference type="ARBA" id="ARBA00023136"/>
    </source>
</evidence>
<dbReference type="GO" id="GO:0090313">
    <property type="term" value="P:regulation of protein targeting to membrane"/>
    <property type="evidence" value="ECO:0007669"/>
    <property type="project" value="TreeGrafter"/>
</dbReference>
<evidence type="ECO:0000256" key="3">
    <source>
        <dbReference type="ARBA" id="ARBA00022989"/>
    </source>
</evidence>
<organism evidence="7 8">
    <name type="scientific">Marivirga arenosa</name>
    <dbReference type="NCBI Taxonomy" id="3059076"/>
    <lineage>
        <taxon>Bacteria</taxon>
        <taxon>Pseudomonadati</taxon>
        <taxon>Bacteroidota</taxon>
        <taxon>Cytophagia</taxon>
        <taxon>Cytophagales</taxon>
        <taxon>Marivirgaceae</taxon>
        <taxon>Marivirga</taxon>
    </lineage>
</organism>